<dbReference type="HAMAP" id="MF_01825">
    <property type="entry name" value="PdxB"/>
    <property type="match status" value="1"/>
</dbReference>
<evidence type="ECO:0000259" key="6">
    <source>
        <dbReference type="Pfam" id="PF02826"/>
    </source>
</evidence>
<feature type="binding site" evidence="5">
    <location>
        <position position="47"/>
    </location>
    <ligand>
        <name>substrate</name>
    </ligand>
</feature>
<dbReference type="PANTHER" id="PTHR42938">
    <property type="entry name" value="FORMATE DEHYDROGENASE 1"/>
    <property type="match status" value="1"/>
</dbReference>
<comment type="subcellular location">
    <subcellularLocation>
        <location evidence="5">Cytoplasm</location>
    </subcellularLocation>
</comment>
<dbReference type="Gene3D" id="3.40.50.720">
    <property type="entry name" value="NAD(P)-binding Rossmann-like Domain"/>
    <property type="match status" value="2"/>
</dbReference>
<reference evidence="8 9" key="1">
    <citation type="submission" date="2019-03" db="EMBL/GenBank/DDBJ databases">
        <title>Seongchinamella monodicae gen. nov., sp. nov., a novel member of the Gammaproteobacteria isolated from a tidal mudflat of beach.</title>
        <authorList>
            <person name="Yang H.G."/>
            <person name="Kang J.W."/>
            <person name="Lee S.D."/>
        </authorList>
    </citation>
    <scope>NUCLEOTIDE SEQUENCE [LARGE SCALE GENOMIC DNA]</scope>
    <source>
        <strain evidence="8 9">GH4-78</strain>
    </source>
</reference>
<dbReference type="GO" id="GO:0036001">
    <property type="term" value="P:'de novo' pyridoxal 5'-phosphate biosynthetic process"/>
    <property type="evidence" value="ECO:0007669"/>
    <property type="project" value="TreeGrafter"/>
</dbReference>
<keyword evidence="1 5" id="KW-0963">Cytoplasm</keyword>
<evidence type="ECO:0000313" key="9">
    <source>
        <dbReference type="Proteomes" id="UP000295554"/>
    </source>
</evidence>
<comment type="function">
    <text evidence="5">Catalyzes the oxidation of erythronate-4-phosphate to 3-hydroxy-2-oxo-4-phosphonooxybutanoate.</text>
</comment>
<dbReference type="InterPro" id="IPR020921">
    <property type="entry name" value="Erythronate-4-P_DHase"/>
</dbReference>
<dbReference type="EMBL" id="SMSE01000002">
    <property type="protein sequence ID" value="TDG13809.1"/>
    <property type="molecule type" value="Genomic_DNA"/>
</dbReference>
<dbReference type="CDD" id="cd12158">
    <property type="entry name" value="ErythrP_dh"/>
    <property type="match status" value="1"/>
</dbReference>
<dbReference type="InterPro" id="IPR006140">
    <property type="entry name" value="D-isomer_DH_NAD-bd"/>
</dbReference>
<dbReference type="PANTHER" id="PTHR42938:SF9">
    <property type="entry name" value="FORMATE DEHYDROGENASE 1"/>
    <property type="match status" value="1"/>
</dbReference>
<keyword evidence="2 5" id="KW-0560">Oxidoreductase</keyword>
<evidence type="ECO:0000256" key="2">
    <source>
        <dbReference type="ARBA" id="ARBA00023002"/>
    </source>
</evidence>
<comment type="catalytic activity">
    <reaction evidence="5">
        <text>4-phospho-D-erythronate + NAD(+) = (R)-3-hydroxy-2-oxo-4-phosphooxybutanoate + NADH + H(+)</text>
        <dbReference type="Rhea" id="RHEA:18829"/>
        <dbReference type="ChEBI" id="CHEBI:15378"/>
        <dbReference type="ChEBI" id="CHEBI:57540"/>
        <dbReference type="ChEBI" id="CHEBI:57945"/>
        <dbReference type="ChEBI" id="CHEBI:58538"/>
        <dbReference type="ChEBI" id="CHEBI:58766"/>
        <dbReference type="EC" id="1.1.1.290"/>
    </reaction>
</comment>
<dbReference type="EC" id="1.1.1.290" evidence="5"/>
<dbReference type="GO" id="GO:0046983">
    <property type="term" value="F:protein dimerization activity"/>
    <property type="evidence" value="ECO:0007669"/>
    <property type="project" value="InterPro"/>
</dbReference>
<feature type="binding site" evidence="5">
    <location>
        <position position="232"/>
    </location>
    <ligand>
        <name>NAD(+)</name>
        <dbReference type="ChEBI" id="CHEBI:57540"/>
    </ligand>
</feature>
<feature type="active site" description="Proton donor" evidence="5">
    <location>
        <position position="254"/>
    </location>
</feature>
<sequence length="383" mass="41235">MTLQLVADENIPGVEAMFGPGVAVQRVAGRRLTRASIAGADMLLVRSVTGVNAELLEGTPVKFVGTATSGTDHIDINYLREANIGFAHAPGSNANSVVEYVLGAIAALDDYLERLLAGASVGIVGYGNIGRALAARLRALGIRCLVNDPWLSATELGEAIELEAVLRCEVVCLHPELTREDPWPSFHLLGESELASLGRGQLLINASRGPVIDNAALYRRLQHSAGPDVVLDVWETEPFVPAALLDAVRLGTAHIAGYSYDGKLLATRMLRDAAGTCLGQRFIGAEASAGEAPTPLRVDHDVSLPQLLRKLLNDCYQIEEDDRQLRAAVAGADHEDCREHFDQLRKCYPQRRELAGRKVLLAGGSERWRDIVRALGCSPLEGD</sequence>
<keyword evidence="4 5" id="KW-0664">Pyridoxine biosynthesis</keyword>
<evidence type="ECO:0000313" key="8">
    <source>
        <dbReference type="EMBL" id="TDG13809.1"/>
    </source>
</evidence>
<dbReference type="GO" id="GO:0033711">
    <property type="term" value="F:4-phosphoerythronate dehydrogenase activity"/>
    <property type="evidence" value="ECO:0007669"/>
    <property type="project" value="UniProtKB-EC"/>
</dbReference>
<feature type="domain" description="D-isomer specific 2-hydroxyacid dehydrogenase NAD-binding" evidence="6">
    <location>
        <begin position="110"/>
        <end position="255"/>
    </location>
</feature>
<organism evidence="8 9">
    <name type="scientific">Seongchinamella unica</name>
    <dbReference type="NCBI Taxonomy" id="2547392"/>
    <lineage>
        <taxon>Bacteria</taxon>
        <taxon>Pseudomonadati</taxon>
        <taxon>Pseudomonadota</taxon>
        <taxon>Gammaproteobacteria</taxon>
        <taxon>Cellvibrionales</taxon>
        <taxon>Halieaceae</taxon>
        <taxon>Seongchinamella</taxon>
    </lineage>
</organism>
<dbReference type="InterPro" id="IPR036291">
    <property type="entry name" value="NAD(P)-bd_dom_sf"/>
</dbReference>
<dbReference type="Pfam" id="PF11890">
    <property type="entry name" value="DUF3410"/>
    <property type="match status" value="1"/>
</dbReference>
<dbReference type="RefSeq" id="WP_133212144.1">
    <property type="nucleotide sequence ID" value="NZ_SMSE01000002.1"/>
</dbReference>
<feature type="binding site" evidence="5">
    <location>
        <position position="148"/>
    </location>
    <ligand>
        <name>NAD(+)</name>
        <dbReference type="ChEBI" id="CHEBI:57540"/>
    </ligand>
</feature>
<comment type="pathway">
    <text evidence="5">Cofactor biosynthesis; pyridoxine 5'-phosphate biosynthesis; pyridoxine 5'-phosphate from D-erythrose 4-phosphate: step 2/5.</text>
</comment>
<gene>
    <name evidence="5" type="primary">pdxB</name>
    <name evidence="8" type="ORF">E2F43_09865</name>
</gene>
<dbReference type="Proteomes" id="UP000295554">
    <property type="component" value="Unassembled WGS sequence"/>
</dbReference>
<dbReference type="GO" id="GO:0051287">
    <property type="term" value="F:NAD binding"/>
    <property type="evidence" value="ECO:0007669"/>
    <property type="project" value="InterPro"/>
</dbReference>
<evidence type="ECO:0000256" key="3">
    <source>
        <dbReference type="ARBA" id="ARBA00023027"/>
    </source>
</evidence>
<protein>
    <recommendedName>
        <fullName evidence="5">Erythronate-4-phosphate dehydrogenase</fullName>
        <ecNumber evidence="5">1.1.1.290</ecNumber>
    </recommendedName>
</protein>
<dbReference type="InterPro" id="IPR024531">
    <property type="entry name" value="Erythronate-4-P_DHase_dimer"/>
</dbReference>
<feature type="domain" description="Erythronate-4-phosphate dehydrogenase dimerisation" evidence="7">
    <location>
        <begin position="300"/>
        <end position="362"/>
    </location>
</feature>
<evidence type="ECO:0000256" key="5">
    <source>
        <dbReference type="HAMAP-Rule" id="MF_01825"/>
    </source>
</evidence>
<dbReference type="OrthoDB" id="9770208at2"/>
<comment type="subunit">
    <text evidence="5">Homodimer.</text>
</comment>
<proteinExistence type="inferred from homology"/>
<feature type="active site" evidence="5">
    <location>
        <position position="208"/>
    </location>
</feature>
<evidence type="ECO:0000256" key="1">
    <source>
        <dbReference type="ARBA" id="ARBA00022490"/>
    </source>
</evidence>
<dbReference type="GO" id="GO:0008615">
    <property type="term" value="P:pyridoxine biosynthetic process"/>
    <property type="evidence" value="ECO:0007669"/>
    <property type="project" value="UniProtKB-UniRule"/>
</dbReference>
<feature type="binding site" evidence="5">
    <location>
        <position position="257"/>
    </location>
    <ligand>
        <name>NAD(+)</name>
        <dbReference type="ChEBI" id="CHEBI:57540"/>
    </ligand>
</feature>
<feature type="binding site" evidence="5">
    <location>
        <position position="68"/>
    </location>
    <ligand>
        <name>substrate</name>
    </ligand>
</feature>
<dbReference type="Gene3D" id="3.30.1370.170">
    <property type="match status" value="1"/>
</dbReference>
<dbReference type="UniPathway" id="UPA00244">
    <property type="reaction ID" value="UER00310"/>
</dbReference>
<evidence type="ECO:0000259" key="7">
    <source>
        <dbReference type="Pfam" id="PF11890"/>
    </source>
</evidence>
<dbReference type="SUPFAM" id="SSF51735">
    <property type="entry name" value="NAD(P)-binding Rossmann-fold domains"/>
    <property type="match status" value="1"/>
</dbReference>
<dbReference type="Pfam" id="PF02826">
    <property type="entry name" value="2-Hacid_dh_C"/>
    <property type="match status" value="1"/>
</dbReference>
<feature type="binding site" evidence="5">
    <location>
        <position position="258"/>
    </location>
    <ligand>
        <name>substrate</name>
    </ligand>
</feature>
<dbReference type="AlphaFoldDB" id="A0A4R5LSC8"/>
<feature type="binding site" evidence="5">
    <location>
        <begin position="206"/>
        <end position="208"/>
    </location>
    <ligand>
        <name>NAD(+)</name>
        <dbReference type="ChEBI" id="CHEBI:57540"/>
    </ligand>
</feature>
<feature type="active site" evidence="5">
    <location>
        <position position="237"/>
    </location>
</feature>
<accession>A0A4R5LSC8</accession>
<dbReference type="GO" id="GO:0005829">
    <property type="term" value="C:cytosol"/>
    <property type="evidence" value="ECO:0007669"/>
    <property type="project" value="TreeGrafter"/>
</dbReference>
<keyword evidence="3 5" id="KW-0520">NAD</keyword>
<comment type="similarity">
    <text evidence="5">Belongs to the D-isomer specific 2-hydroxyacid dehydrogenase family. PdxB subfamily.</text>
</comment>
<dbReference type="InterPro" id="IPR038251">
    <property type="entry name" value="PdxB_dimer_sf"/>
</dbReference>
<dbReference type="SUPFAM" id="SSF52283">
    <property type="entry name" value="Formate/glycerate dehydrogenase catalytic domain-like"/>
    <property type="match status" value="1"/>
</dbReference>
<keyword evidence="9" id="KW-1185">Reference proteome</keyword>
<name>A0A4R5LSC8_9GAMM</name>
<comment type="caution">
    <text evidence="8">The sequence shown here is derived from an EMBL/GenBank/DDBJ whole genome shotgun (WGS) entry which is preliminary data.</text>
</comment>
<evidence type="ECO:0000256" key="4">
    <source>
        <dbReference type="ARBA" id="ARBA00023096"/>
    </source>
</evidence>
<comment type="caution">
    <text evidence="5">Lacks conserved residue(s) required for the propagation of feature annotation.</text>
</comment>